<dbReference type="HOGENOM" id="CLU_2616015_0_0_11"/>
<dbReference type="KEGG" id="ckp:ckrop_1081"/>
<accession>C4LJ27</accession>
<organism evidence="2 3">
    <name type="scientific">Corynebacterium kroppenstedtii (strain DSM 44385 / JCM 11950 / CIP 105744 / CCUG 35717)</name>
    <dbReference type="NCBI Taxonomy" id="645127"/>
    <lineage>
        <taxon>Bacteria</taxon>
        <taxon>Bacillati</taxon>
        <taxon>Actinomycetota</taxon>
        <taxon>Actinomycetes</taxon>
        <taxon>Mycobacteriales</taxon>
        <taxon>Corynebacteriaceae</taxon>
        <taxon>Corynebacterium</taxon>
    </lineage>
</organism>
<dbReference type="AlphaFoldDB" id="C4LJ27"/>
<reference evidence="2 3" key="1">
    <citation type="journal article" date="2008" name="J. Biotechnol.">
        <title>Ultrafast pyrosequencing of Corynebacterium kroppenstedtii DSM44385 revealed insights into the physiology of a lipophilic corynebacterium that lacks mycolic acids.</title>
        <authorList>
            <person name="Tauch A."/>
            <person name="Schneider J."/>
            <person name="Szczepanowski R."/>
            <person name="Tilker A."/>
            <person name="Viehoever P."/>
            <person name="Gartemann K.-H."/>
            <person name="Arnold W."/>
            <person name="Blom J."/>
            <person name="Brinkrolf K."/>
            <person name="Brune I."/>
            <person name="Goetker S."/>
            <person name="Weisshaar B."/>
            <person name="Goesmann A."/>
            <person name="Droege M."/>
            <person name="Puehler A."/>
        </authorList>
    </citation>
    <scope>NUCLEOTIDE SEQUENCE [LARGE SCALE GENOMIC DNA]</scope>
    <source>
        <strain evidence="3">DSM 44385 / JCM 11950 / CIP 105744 / CCUG 35717</strain>
    </source>
</reference>
<dbReference type="Proteomes" id="UP000001473">
    <property type="component" value="Chromosome"/>
</dbReference>
<sequence length="78" mass="8890">MSCILTPGNRSSSRGNPEPEKASSSTQLSTPVHGHQYIHRDITTPTTWEYRPLVTVRSQELLAFVLKIRRRHLILLPL</sequence>
<evidence type="ECO:0000313" key="2">
    <source>
        <dbReference type="EMBL" id="ACR17832.1"/>
    </source>
</evidence>
<keyword evidence="3" id="KW-1185">Reference proteome</keyword>
<protein>
    <submittedName>
        <fullName evidence="2">Uncharacterized protein</fullName>
    </submittedName>
</protein>
<gene>
    <name evidence="2" type="ordered locus">ckrop_1081</name>
</gene>
<proteinExistence type="predicted"/>
<name>C4LJ27_CORK4</name>
<dbReference type="EMBL" id="CP001620">
    <property type="protein sequence ID" value="ACR17832.1"/>
    <property type="molecule type" value="Genomic_DNA"/>
</dbReference>
<feature type="region of interest" description="Disordered" evidence="1">
    <location>
        <begin position="1"/>
        <end position="35"/>
    </location>
</feature>
<evidence type="ECO:0000313" key="3">
    <source>
        <dbReference type="Proteomes" id="UP000001473"/>
    </source>
</evidence>
<evidence type="ECO:0000256" key="1">
    <source>
        <dbReference type="SAM" id="MobiDB-lite"/>
    </source>
</evidence>